<gene>
    <name evidence="1" type="ORF">GCM10011450_02280</name>
</gene>
<evidence type="ECO:0000313" key="1">
    <source>
        <dbReference type="EMBL" id="GGW76221.1"/>
    </source>
</evidence>
<proteinExistence type="predicted"/>
<keyword evidence="2" id="KW-1185">Reference proteome</keyword>
<comment type="caution">
    <text evidence="1">The sequence shown here is derived from an EMBL/GenBank/DDBJ whole genome shotgun (WGS) entry which is preliminary data.</text>
</comment>
<reference evidence="1" key="2">
    <citation type="submission" date="2020-09" db="EMBL/GenBank/DDBJ databases">
        <authorList>
            <person name="Sun Q."/>
            <person name="Kim S."/>
        </authorList>
    </citation>
    <scope>NUCLEOTIDE SEQUENCE</scope>
    <source>
        <strain evidence="1">KCTC 23732</strain>
    </source>
</reference>
<evidence type="ECO:0000313" key="2">
    <source>
        <dbReference type="Proteomes" id="UP000608345"/>
    </source>
</evidence>
<protein>
    <submittedName>
        <fullName evidence="1">Uncharacterized protein</fullName>
    </submittedName>
</protein>
<organism evidence="1 2">
    <name type="scientific">Advenella faeciporci</name>
    <dbReference type="NCBI Taxonomy" id="797535"/>
    <lineage>
        <taxon>Bacteria</taxon>
        <taxon>Pseudomonadati</taxon>
        <taxon>Pseudomonadota</taxon>
        <taxon>Betaproteobacteria</taxon>
        <taxon>Burkholderiales</taxon>
        <taxon>Alcaligenaceae</taxon>
    </lineage>
</organism>
<dbReference type="EMBL" id="BMYS01000001">
    <property type="protein sequence ID" value="GGW76221.1"/>
    <property type="molecule type" value="Genomic_DNA"/>
</dbReference>
<dbReference type="RefSeq" id="WP_189383598.1">
    <property type="nucleotide sequence ID" value="NZ_BAABFY010000002.1"/>
</dbReference>
<name>A0A918JEC2_9BURK</name>
<reference evidence="1" key="1">
    <citation type="journal article" date="2014" name="Int. J. Syst. Evol. Microbiol.">
        <title>Complete genome sequence of Corynebacterium casei LMG S-19264T (=DSM 44701T), isolated from a smear-ripened cheese.</title>
        <authorList>
            <consortium name="US DOE Joint Genome Institute (JGI-PGF)"/>
            <person name="Walter F."/>
            <person name="Albersmeier A."/>
            <person name="Kalinowski J."/>
            <person name="Ruckert C."/>
        </authorList>
    </citation>
    <scope>NUCLEOTIDE SEQUENCE</scope>
    <source>
        <strain evidence="1">KCTC 23732</strain>
    </source>
</reference>
<dbReference type="Proteomes" id="UP000608345">
    <property type="component" value="Unassembled WGS sequence"/>
</dbReference>
<dbReference type="AlphaFoldDB" id="A0A918JEC2"/>
<accession>A0A918JEC2</accession>
<sequence>MGLMALLEKVINKEVATVTVATPTTVKQETPPSVATVATIAVASTPKLNIEPHTSTYTKRLQSFQSKGISSREAHALAAKLDKRDADFIDDRISCAECAHYHAGRCGKGVTLIGETSIFSLVRCKEFKND</sequence>